<reference evidence="4 5" key="1">
    <citation type="submission" date="2016-10" db="EMBL/GenBank/DDBJ databases">
        <title>Draft genome sequence of Coniochaeta ligniaria NRRL30616, a lignocellulolytic fungus for bioabatement of inhibitors in plant biomass hydrolysates.</title>
        <authorList>
            <consortium name="DOE Joint Genome Institute"/>
            <person name="Jimenez D.J."/>
            <person name="Hector R.E."/>
            <person name="Riley R."/>
            <person name="Sun H."/>
            <person name="Grigoriev I.V."/>
            <person name="Van Elsas J.D."/>
            <person name="Nichols N.N."/>
        </authorList>
    </citation>
    <scope>NUCLEOTIDE SEQUENCE [LARGE SCALE GENOMIC DNA]</scope>
    <source>
        <strain evidence="4 5">NRRL 30616</strain>
    </source>
</reference>
<dbReference type="OrthoDB" id="3598281at2759"/>
<evidence type="ECO:0000256" key="1">
    <source>
        <dbReference type="SAM" id="MobiDB-lite"/>
    </source>
</evidence>
<feature type="compositionally biased region" description="Acidic residues" evidence="1">
    <location>
        <begin position="489"/>
        <end position="506"/>
    </location>
</feature>
<feature type="domain" description="Dynamin N-terminal" evidence="2">
    <location>
        <begin position="117"/>
        <end position="356"/>
    </location>
</feature>
<feature type="domain" description="DUF7605" evidence="3">
    <location>
        <begin position="766"/>
        <end position="923"/>
    </location>
</feature>
<dbReference type="STRING" id="1408157.A0A1J7JZD8"/>
<dbReference type="Pfam" id="PF00350">
    <property type="entry name" value="Dynamin_N"/>
    <property type="match status" value="1"/>
</dbReference>
<dbReference type="EMBL" id="KV875094">
    <property type="protein sequence ID" value="OIW33218.1"/>
    <property type="molecule type" value="Genomic_DNA"/>
</dbReference>
<dbReference type="Pfam" id="PF24564">
    <property type="entry name" value="DUF7605"/>
    <property type="match status" value="1"/>
</dbReference>
<gene>
    <name evidence="4" type="ORF">CONLIGDRAFT_695670</name>
</gene>
<feature type="compositionally biased region" description="Basic and acidic residues" evidence="1">
    <location>
        <begin position="1038"/>
        <end position="1049"/>
    </location>
</feature>
<evidence type="ECO:0000313" key="4">
    <source>
        <dbReference type="EMBL" id="OIW33218.1"/>
    </source>
</evidence>
<evidence type="ECO:0000313" key="5">
    <source>
        <dbReference type="Proteomes" id="UP000182658"/>
    </source>
</evidence>
<keyword evidence="5" id="KW-1185">Reference proteome</keyword>
<dbReference type="PANTHER" id="PTHR36681">
    <property type="entry name" value="NUCLEAR GTPASE, GERMINAL CENTER-ASSOCIATED, TANDEM DUPLICATE 3"/>
    <property type="match status" value="1"/>
</dbReference>
<feature type="compositionally biased region" description="Basic and acidic residues" evidence="1">
    <location>
        <begin position="515"/>
        <end position="540"/>
    </location>
</feature>
<evidence type="ECO:0000259" key="2">
    <source>
        <dbReference type="Pfam" id="PF00350"/>
    </source>
</evidence>
<proteinExistence type="predicted"/>
<dbReference type="AlphaFoldDB" id="A0A1J7JZD8"/>
<sequence length="1049" mass="116240">MAEAYSELLASQASEAGSRPPGSQASQAEPQVSASQASEASSLFVDDQASLFQWTHIKHLIAKGSTEQLIRGVAIASGLLTEFEKILRCFGDNPDVLDLVNTILNLQKQAEHRGAVVGVVGSTGAGKSSVINAVLDEECLVPTNSMRACTAAITEISWNNDEDPAKKYKAEVEFIKAEDWEAELRILFNDLADPNGQIPEDMTGPDSQAGITLAKIRDVYPALGDDDFLQGTAIVDDLIRDEKVNDVLGITMCFYADTASALLMQLQPFIDSKEKNRGDQASQADATTMSTWPLVKVVRIYTKAPVLRSGLVLVDLPGVHDSNAARAAMAEDYIKKCNAIWVVAPITRAVDDKSAHALMGVTFQQQLQFDGSYSNITMICSKADDISVTEVTKGLQIDAHYQQKLADIDTEVTESKQILDKKREALNNIEHRIKNCESVRKLNDKRIADLASALGGASKEDEVIVSPGKRSLNRPSLPKPKRVLRGEGLESDDSSSSDDSGSDSGEEILIPKVQAKQEMDTLRKENKEQKETKKSLKEERKPLAQEVKALEKAYKGTLKDKKLKLCIEFRNSYSRSAVQTRFKNSVRELDQDDDDEDDADLVQDRSYYDELGRRLPVFCVSARAYMKLTGKLSQDKEVPGFDTEWDTEIPYLKKHALDTANEFRSTLCRRFLKEFLHVMRSLVLQLLIEERPLELEKVLLQKELDHLAESSTKLKLELDAAEKVLSKSTGDAQKAISRKLTRGVKTAKDATEEVVAGWFKKKNEGGMAYMTFAAVCRRRGRFDKATGSIDLNEDLVKALKKAVARRWKKVFDEKVPSALDVFGQTTSAHLKDFRTGVLNRTQLRRSANALRALSDLIIGYEQALGDTETRKAFIAEAQKDANRTMTPAISETMGPTYDACLQETGKGCYKRMKALVGAYIKDDQDQMFDLAADAVRDGLRTMFTELAEKKNHEYIAQALDTIEKMYKNLIMGTKIFAALKETRDQLRGLLDEADGRFEIAYHADVEMVDDDDAQGGETDQALGNIAIDDEPSNLEAAEGPRGDEASETT</sequence>
<dbReference type="Proteomes" id="UP000182658">
    <property type="component" value="Unassembled WGS sequence"/>
</dbReference>
<evidence type="ECO:0008006" key="6">
    <source>
        <dbReference type="Google" id="ProtNLM"/>
    </source>
</evidence>
<dbReference type="InterPro" id="IPR027417">
    <property type="entry name" value="P-loop_NTPase"/>
</dbReference>
<name>A0A1J7JZD8_9PEZI</name>
<feature type="region of interest" description="Disordered" evidence="1">
    <location>
        <begin position="1010"/>
        <end position="1049"/>
    </location>
</feature>
<evidence type="ECO:0000259" key="3">
    <source>
        <dbReference type="Pfam" id="PF24564"/>
    </source>
</evidence>
<feature type="compositionally biased region" description="Low complexity" evidence="1">
    <location>
        <begin position="23"/>
        <end position="32"/>
    </location>
</feature>
<protein>
    <recommendedName>
        <fullName evidence="6">Tat pathway signal sequence</fullName>
    </recommendedName>
</protein>
<dbReference type="InParanoid" id="A0A1J7JZD8"/>
<accession>A0A1J7JZD8</accession>
<organism evidence="4 5">
    <name type="scientific">Coniochaeta ligniaria NRRL 30616</name>
    <dbReference type="NCBI Taxonomy" id="1408157"/>
    <lineage>
        <taxon>Eukaryota</taxon>
        <taxon>Fungi</taxon>
        <taxon>Dikarya</taxon>
        <taxon>Ascomycota</taxon>
        <taxon>Pezizomycotina</taxon>
        <taxon>Sordariomycetes</taxon>
        <taxon>Sordariomycetidae</taxon>
        <taxon>Coniochaetales</taxon>
        <taxon>Coniochaetaceae</taxon>
        <taxon>Coniochaeta</taxon>
    </lineage>
</organism>
<dbReference type="InterPro" id="IPR056024">
    <property type="entry name" value="DUF7605"/>
</dbReference>
<dbReference type="Gene3D" id="3.40.50.300">
    <property type="entry name" value="P-loop containing nucleotide triphosphate hydrolases"/>
    <property type="match status" value="2"/>
</dbReference>
<feature type="region of interest" description="Disordered" evidence="1">
    <location>
        <begin position="1"/>
        <end position="32"/>
    </location>
</feature>
<feature type="region of interest" description="Disordered" evidence="1">
    <location>
        <begin position="458"/>
        <end position="540"/>
    </location>
</feature>
<dbReference type="SUPFAM" id="SSF52540">
    <property type="entry name" value="P-loop containing nucleoside triphosphate hydrolases"/>
    <property type="match status" value="1"/>
</dbReference>
<dbReference type="InterPro" id="IPR045063">
    <property type="entry name" value="Dynamin_N"/>
</dbReference>
<dbReference type="PANTHER" id="PTHR36681:SF3">
    <property type="entry name" value="NUCLEAR GTPASE, GERMINAL CENTER-ASSOCIATED, TANDEM DUPLICATE 3"/>
    <property type="match status" value="1"/>
</dbReference>